<gene>
    <name evidence="6" type="ORF">PBRASI_LOCUS3510</name>
</gene>
<dbReference type="Proteomes" id="UP000789739">
    <property type="component" value="Unassembled WGS sequence"/>
</dbReference>
<dbReference type="OrthoDB" id="2386054at2759"/>
<dbReference type="InterPro" id="IPR000719">
    <property type="entry name" value="Prot_kinase_dom"/>
</dbReference>
<accession>A0A9N9A730</accession>
<dbReference type="InterPro" id="IPR011009">
    <property type="entry name" value="Kinase-like_dom_sf"/>
</dbReference>
<dbReference type="SUPFAM" id="SSF56112">
    <property type="entry name" value="Protein kinase-like (PK-like)"/>
    <property type="match status" value="1"/>
</dbReference>
<sequence length="459" mass="53432">MYRRSLLVPPRRITYKEPRELLSESDKSKIYKATYTNDEGEQLTVAIKHTKKSLTRNVEEFEKYDALLGSSNILRCYGLLVEKDQENENSERISLVLEYARHGNLFDYLQHHSVSWEKKIKMCQQIAEGLEYCHKKNIIHLDVKPENVLVDDDEIPKLADFEMSKIKTKLRDEFEETGGTYNWLAPERLQGTSTDKEDFRENPEMSDVYSFGLILWSVALNGETPYIGLLAQEIVTKKMAWNEHFELKKRLPKDMPIDFGQLFLELTQPDVRIRTKLKDAIISLQKLTGQKKEHNNDLDLSLDIERLEEDIELRLSTSLADPLVEYLAKVSGMGPELVDTLTTALLPQKLRKQINANYGSKYGLIRQLRDISRLFGENNLKKLVERIDKTTPERFVRHFKATFLGDFHNDRTEAYSDKDVVSLMEAVDHMSPEQFVQVFKDMFKRKTETVKLVESEDNN</sequence>
<dbReference type="InterPro" id="IPR001245">
    <property type="entry name" value="Ser-Thr/Tyr_kinase_cat_dom"/>
</dbReference>
<dbReference type="PROSITE" id="PS50011">
    <property type="entry name" value="PROTEIN_KINASE_DOM"/>
    <property type="match status" value="1"/>
</dbReference>
<dbReference type="PANTHER" id="PTHR44329">
    <property type="entry name" value="SERINE/THREONINE-PROTEIN KINASE TNNI3K-RELATED"/>
    <property type="match status" value="1"/>
</dbReference>
<feature type="domain" description="Protein kinase" evidence="5">
    <location>
        <begin position="16"/>
        <end position="287"/>
    </location>
</feature>
<dbReference type="PROSITE" id="PS00108">
    <property type="entry name" value="PROTEIN_KINASE_ST"/>
    <property type="match status" value="1"/>
</dbReference>
<dbReference type="GO" id="GO:0004674">
    <property type="term" value="F:protein serine/threonine kinase activity"/>
    <property type="evidence" value="ECO:0007669"/>
    <property type="project" value="TreeGrafter"/>
</dbReference>
<evidence type="ECO:0000313" key="7">
    <source>
        <dbReference type="Proteomes" id="UP000789739"/>
    </source>
</evidence>
<name>A0A9N9A730_9GLOM</name>
<organism evidence="6 7">
    <name type="scientific">Paraglomus brasilianum</name>
    <dbReference type="NCBI Taxonomy" id="144538"/>
    <lineage>
        <taxon>Eukaryota</taxon>
        <taxon>Fungi</taxon>
        <taxon>Fungi incertae sedis</taxon>
        <taxon>Mucoromycota</taxon>
        <taxon>Glomeromycotina</taxon>
        <taxon>Glomeromycetes</taxon>
        <taxon>Paraglomerales</taxon>
        <taxon>Paraglomeraceae</taxon>
        <taxon>Paraglomus</taxon>
    </lineage>
</organism>
<keyword evidence="1" id="KW-0808">Transferase</keyword>
<dbReference type="PRINTS" id="PR00109">
    <property type="entry name" value="TYRKINASE"/>
</dbReference>
<keyword evidence="4" id="KW-0067">ATP-binding</keyword>
<evidence type="ECO:0000256" key="4">
    <source>
        <dbReference type="ARBA" id="ARBA00022840"/>
    </source>
</evidence>
<evidence type="ECO:0000256" key="3">
    <source>
        <dbReference type="ARBA" id="ARBA00022777"/>
    </source>
</evidence>
<dbReference type="GO" id="GO:0005524">
    <property type="term" value="F:ATP binding"/>
    <property type="evidence" value="ECO:0007669"/>
    <property type="project" value="UniProtKB-KW"/>
</dbReference>
<dbReference type="Gene3D" id="3.30.200.20">
    <property type="entry name" value="Phosphorylase Kinase, domain 1"/>
    <property type="match status" value="1"/>
</dbReference>
<dbReference type="Gene3D" id="1.10.510.10">
    <property type="entry name" value="Transferase(Phosphotransferase) domain 1"/>
    <property type="match status" value="1"/>
</dbReference>
<dbReference type="EMBL" id="CAJVPI010000320">
    <property type="protein sequence ID" value="CAG8518771.1"/>
    <property type="molecule type" value="Genomic_DNA"/>
</dbReference>
<evidence type="ECO:0000256" key="1">
    <source>
        <dbReference type="ARBA" id="ARBA00022679"/>
    </source>
</evidence>
<evidence type="ECO:0000313" key="6">
    <source>
        <dbReference type="EMBL" id="CAG8518771.1"/>
    </source>
</evidence>
<protein>
    <submittedName>
        <fullName evidence="6">1288_t:CDS:1</fullName>
    </submittedName>
</protein>
<evidence type="ECO:0000256" key="2">
    <source>
        <dbReference type="ARBA" id="ARBA00022741"/>
    </source>
</evidence>
<keyword evidence="2" id="KW-0547">Nucleotide-binding</keyword>
<dbReference type="PANTHER" id="PTHR44329:SF288">
    <property type="entry name" value="MITOGEN-ACTIVATED PROTEIN KINASE KINASE KINASE 20"/>
    <property type="match status" value="1"/>
</dbReference>
<dbReference type="SMART" id="SM00220">
    <property type="entry name" value="S_TKc"/>
    <property type="match status" value="1"/>
</dbReference>
<keyword evidence="7" id="KW-1185">Reference proteome</keyword>
<evidence type="ECO:0000259" key="5">
    <source>
        <dbReference type="PROSITE" id="PS50011"/>
    </source>
</evidence>
<dbReference type="AlphaFoldDB" id="A0A9N9A730"/>
<proteinExistence type="predicted"/>
<reference evidence="6" key="1">
    <citation type="submission" date="2021-06" db="EMBL/GenBank/DDBJ databases">
        <authorList>
            <person name="Kallberg Y."/>
            <person name="Tangrot J."/>
            <person name="Rosling A."/>
        </authorList>
    </citation>
    <scope>NUCLEOTIDE SEQUENCE</scope>
    <source>
        <strain evidence="6">BR232B</strain>
    </source>
</reference>
<keyword evidence="3" id="KW-0418">Kinase</keyword>
<dbReference type="InterPro" id="IPR051681">
    <property type="entry name" value="Ser/Thr_Kinases-Pseudokinases"/>
</dbReference>
<dbReference type="InterPro" id="IPR008271">
    <property type="entry name" value="Ser/Thr_kinase_AS"/>
</dbReference>
<comment type="caution">
    <text evidence="6">The sequence shown here is derived from an EMBL/GenBank/DDBJ whole genome shotgun (WGS) entry which is preliminary data.</text>
</comment>
<dbReference type="Pfam" id="PF07714">
    <property type="entry name" value="PK_Tyr_Ser-Thr"/>
    <property type="match status" value="1"/>
</dbReference>